<evidence type="ECO:0000313" key="3">
    <source>
        <dbReference type="Proteomes" id="UP000681356"/>
    </source>
</evidence>
<gene>
    <name evidence="2" type="ORF">KB874_16505</name>
</gene>
<protein>
    <submittedName>
        <fullName evidence="2">PDZ domain-containing protein</fullName>
    </submittedName>
</protein>
<dbReference type="InterPro" id="IPR036034">
    <property type="entry name" value="PDZ_sf"/>
</dbReference>
<dbReference type="SUPFAM" id="SSF50156">
    <property type="entry name" value="PDZ domain-like"/>
    <property type="match status" value="1"/>
</dbReference>
<organism evidence="2 3">
    <name type="scientific">Thetidibacter halocola</name>
    <dbReference type="NCBI Taxonomy" id="2827239"/>
    <lineage>
        <taxon>Bacteria</taxon>
        <taxon>Pseudomonadati</taxon>
        <taxon>Pseudomonadota</taxon>
        <taxon>Alphaproteobacteria</taxon>
        <taxon>Rhodobacterales</taxon>
        <taxon>Roseobacteraceae</taxon>
        <taxon>Thetidibacter</taxon>
    </lineage>
</organism>
<dbReference type="RefSeq" id="WP_212537658.1">
    <property type="nucleotide sequence ID" value="NZ_JAGTUU010000007.1"/>
</dbReference>
<accession>A0A8J7WG00</accession>
<reference evidence="2" key="1">
    <citation type="submission" date="2021-04" db="EMBL/GenBank/DDBJ databases">
        <authorList>
            <person name="Yoon J."/>
        </authorList>
    </citation>
    <scope>NUCLEOTIDE SEQUENCE</scope>
    <source>
        <strain evidence="2">KMU-90</strain>
    </source>
</reference>
<sequence>MLGIPEEEWGRFTGFLVEKVQPRSAGDTAGLRGGRWPTMWGGNEILLGGDIITEANGIRITEHDQALDVVRRLKVGARIDLVYLRNGNRITASVVLPERPLIAEEMEIHMRRQ</sequence>
<name>A0A8J7WG00_9RHOB</name>
<evidence type="ECO:0000259" key="1">
    <source>
        <dbReference type="Pfam" id="PF13180"/>
    </source>
</evidence>
<keyword evidence="3" id="KW-1185">Reference proteome</keyword>
<dbReference type="Proteomes" id="UP000681356">
    <property type="component" value="Unassembled WGS sequence"/>
</dbReference>
<dbReference type="AlphaFoldDB" id="A0A8J7WG00"/>
<dbReference type="InterPro" id="IPR001478">
    <property type="entry name" value="PDZ"/>
</dbReference>
<dbReference type="Gene3D" id="2.30.42.10">
    <property type="match status" value="1"/>
</dbReference>
<dbReference type="EMBL" id="JAGTUU010000007">
    <property type="protein sequence ID" value="MBS0125684.1"/>
    <property type="molecule type" value="Genomic_DNA"/>
</dbReference>
<dbReference type="Pfam" id="PF13180">
    <property type="entry name" value="PDZ_2"/>
    <property type="match status" value="1"/>
</dbReference>
<proteinExistence type="predicted"/>
<feature type="domain" description="PDZ" evidence="1">
    <location>
        <begin position="16"/>
        <end position="94"/>
    </location>
</feature>
<evidence type="ECO:0000313" key="2">
    <source>
        <dbReference type="EMBL" id="MBS0125684.1"/>
    </source>
</evidence>
<comment type="caution">
    <text evidence="2">The sequence shown here is derived from an EMBL/GenBank/DDBJ whole genome shotgun (WGS) entry which is preliminary data.</text>
</comment>